<keyword evidence="22" id="KW-1185">Reference proteome</keyword>
<keyword evidence="7 19" id="KW-0479">Metal-binding</keyword>
<evidence type="ECO:0000256" key="17">
    <source>
        <dbReference type="ARBA" id="ARBA00023136"/>
    </source>
</evidence>
<dbReference type="Gene3D" id="3.50.50.60">
    <property type="entry name" value="FAD/NAD(P)-binding domain"/>
    <property type="match status" value="1"/>
</dbReference>
<comment type="subcellular location">
    <subcellularLocation>
        <location evidence="3">Mitochondrion inner membrane</location>
    </subcellularLocation>
</comment>
<dbReference type="FunFam" id="3.30.70.20:FF:000015">
    <property type="entry name" value="Electron transfer flavoprotein-ubiquinone oxidoreductase"/>
    <property type="match status" value="1"/>
</dbReference>
<dbReference type="Gene3D" id="3.30.9.90">
    <property type="match status" value="1"/>
</dbReference>
<feature type="domain" description="4Fe-4S ferredoxin-type" evidence="20">
    <location>
        <begin position="533"/>
        <end position="562"/>
    </location>
</feature>
<dbReference type="PANTHER" id="PTHR10617">
    <property type="entry name" value="ELECTRON TRANSFER FLAVOPROTEIN-UBIQUINONE OXIDOREDUCTASE"/>
    <property type="match status" value="1"/>
</dbReference>
<dbReference type="AlphaFoldDB" id="A0A835YVY4"/>
<evidence type="ECO:0000256" key="14">
    <source>
        <dbReference type="ARBA" id="ARBA00023014"/>
    </source>
</evidence>
<dbReference type="Pfam" id="PF05187">
    <property type="entry name" value="Fer4_ETF_QO"/>
    <property type="match status" value="1"/>
</dbReference>
<comment type="cofactor">
    <cofactor evidence="19">
        <name>[4Fe-4S] cluster</name>
        <dbReference type="ChEBI" id="CHEBI:49883"/>
    </cofactor>
    <text evidence="19">Binds 1 [4Fe-4S] cluster.</text>
</comment>
<accession>A0A835YVY4</accession>
<dbReference type="GO" id="GO:0046872">
    <property type="term" value="F:metal ion binding"/>
    <property type="evidence" value="ECO:0007669"/>
    <property type="project" value="UniProtKB-KW"/>
</dbReference>
<evidence type="ECO:0000256" key="4">
    <source>
        <dbReference type="ARBA" id="ARBA00006796"/>
    </source>
</evidence>
<dbReference type="InterPro" id="IPR007859">
    <property type="entry name" value="ETF-QO/FixX_C"/>
</dbReference>
<evidence type="ECO:0000256" key="1">
    <source>
        <dbReference type="ARBA" id="ARBA00001974"/>
    </source>
</evidence>
<keyword evidence="14 19" id="KW-0411">Iron-sulfur</keyword>
<dbReference type="SUPFAM" id="SSF54373">
    <property type="entry name" value="FAD-linked reductases, C-terminal domain"/>
    <property type="match status" value="1"/>
</dbReference>
<dbReference type="GO" id="GO:0004174">
    <property type="term" value="F:electron-transferring-flavoprotein dehydrogenase activity"/>
    <property type="evidence" value="ECO:0007669"/>
    <property type="project" value="UniProtKB-UniRule"/>
</dbReference>
<evidence type="ECO:0000256" key="9">
    <source>
        <dbReference type="ARBA" id="ARBA00022827"/>
    </source>
</evidence>
<organism evidence="21 22">
    <name type="scientific">Tribonema minus</name>
    <dbReference type="NCBI Taxonomy" id="303371"/>
    <lineage>
        <taxon>Eukaryota</taxon>
        <taxon>Sar</taxon>
        <taxon>Stramenopiles</taxon>
        <taxon>Ochrophyta</taxon>
        <taxon>PX clade</taxon>
        <taxon>Xanthophyceae</taxon>
        <taxon>Tribonematales</taxon>
        <taxon>Tribonemataceae</taxon>
        <taxon>Tribonema</taxon>
    </lineage>
</organism>
<evidence type="ECO:0000256" key="8">
    <source>
        <dbReference type="ARBA" id="ARBA00022792"/>
    </source>
</evidence>
<dbReference type="SUPFAM" id="SSF54862">
    <property type="entry name" value="4Fe-4S ferredoxins"/>
    <property type="match status" value="1"/>
</dbReference>
<comment type="similarity">
    <text evidence="4">Belongs to the ETF-QO/FixC family.</text>
</comment>
<keyword evidence="16" id="KW-0496">Mitochondrion</keyword>
<dbReference type="PROSITE" id="PS51379">
    <property type="entry name" value="4FE4S_FER_2"/>
    <property type="match status" value="1"/>
</dbReference>
<evidence type="ECO:0000313" key="21">
    <source>
        <dbReference type="EMBL" id="KAG5182400.1"/>
    </source>
</evidence>
<comment type="cofactor">
    <cofactor evidence="1 19">
        <name>FAD</name>
        <dbReference type="ChEBI" id="CHEBI:57692"/>
    </cofactor>
</comment>
<evidence type="ECO:0000256" key="2">
    <source>
        <dbReference type="ARBA" id="ARBA00002819"/>
    </source>
</evidence>
<dbReference type="InterPro" id="IPR049398">
    <property type="entry name" value="ETF-QO/FixC_UQ-bd"/>
</dbReference>
<dbReference type="PANTHER" id="PTHR10617:SF107">
    <property type="entry name" value="ELECTRON TRANSFER FLAVOPROTEIN-UBIQUINONE OXIDOREDUCTASE, MITOCHONDRIAL"/>
    <property type="match status" value="1"/>
</dbReference>
<dbReference type="GO" id="GO:0005743">
    <property type="term" value="C:mitochondrial inner membrane"/>
    <property type="evidence" value="ECO:0007669"/>
    <property type="project" value="UniProtKB-SubCell"/>
</dbReference>
<evidence type="ECO:0000313" key="22">
    <source>
        <dbReference type="Proteomes" id="UP000664859"/>
    </source>
</evidence>
<evidence type="ECO:0000256" key="5">
    <source>
        <dbReference type="ARBA" id="ARBA00022448"/>
    </source>
</evidence>
<keyword evidence="6 19" id="KW-0285">Flavoprotein</keyword>
<name>A0A835YVY4_9STRA</name>
<dbReference type="InterPro" id="IPR002938">
    <property type="entry name" value="FAD-bd"/>
</dbReference>
<keyword evidence="12 19" id="KW-0560">Oxidoreductase</keyword>
<dbReference type="Proteomes" id="UP000664859">
    <property type="component" value="Unassembled WGS sequence"/>
</dbReference>
<keyword evidence="15 19" id="KW-0830">Ubiquinone</keyword>
<keyword evidence="5 19" id="KW-0813">Transport</keyword>
<dbReference type="Gene3D" id="3.30.70.20">
    <property type="match status" value="1"/>
</dbReference>
<dbReference type="EC" id="1.5.5.1" evidence="19"/>
<comment type="catalytic activity">
    <reaction evidence="18 19">
        <text>a ubiquinone + reduced [electron-transfer flavoprotein] = a ubiquinol + oxidized [electron-transfer flavoprotein] + H(+)</text>
        <dbReference type="Rhea" id="RHEA:24052"/>
        <dbReference type="Rhea" id="RHEA-COMP:9565"/>
        <dbReference type="Rhea" id="RHEA-COMP:9566"/>
        <dbReference type="Rhea" id="RHEA-COMP:10685"/>
        <dbReference type="Rhea" id="RHEA-COMP:10686"/>
        <dbReference type="ChEBI" id="CHEBI:15378"/>
        <dbReference type="ChEBI" id="CHEBI:16389"/>
        <dbReference type="ChEBI" id="CHEBI:17976"/>
        <dbReference type="ChEBI" id="CHEBI:57692"/>
        <dbReference type="ChEBI" id="CHEBI:58307"/>
        <dbReference type="EC" id="1.5.5.1"/>
    </reaction>
</comment>
<dbReference type="OrthoDB" id="437331at2759"/>
<dbReference type="InterPro" id="IPR017896">
    <property type="entry name" value="4Fe4S_Fe-S-bd"/>
</dbReference>
<evidence type="ECO:0000256" key="10">
    <source>
        <dbReference type="ARBA" id="ARBA00022946"/>
    </source>
</evidence>
<dbReference type="Pfam" id="PF01494">
    <property type="entry name" value="FAD_binding_3"/>
    <property type="match status" value="1"/>
</dbReference>
<keyword evidence="11 19" id="KW-0249">Electron transport</keyword>
<comment type="function">
    <text evidence="2 19">Accepts electrons from ETF and reduces ubiquinone.</text>
</comment>
<dbReference type="InterPro" id="IPR036188">
    <property type="entry name" value="FAD/NAD-bd_sf"/>
</dbReference>
<evidence type="ECO:0000256" key="18">
    <source>
        <dbReference type="ARBA" id="ARBA00052682"/>
    </source>
</evidence>
<dbReference type="GO" id="GO:0051539">
    <property type="term" value="F:4 iron, 4 sulfur cluster binding"/>
    <property type="evidence" value="ECO:0007669"/>
    <property type="project" value="UniProtKB-UniRule"/>
</dbReference>
<gene>
    <name evidence="21" type="ORF">JKP88DRAFT_318941</name>
</gene>
<evidence type="ECO:0000256" key="7">
    <source>
        <dbReference type="ARBA" id="ARBA00022723"/>
    </source>
</evidence>
<dbReference type="EMBL" id="JAFCMP010000246">
    <property type="protein sequence ID" value="KAG5182400.1"/>
    <property type="molecule type" value="Genomic_DNA"/>
</dbReference>
<evidence type="ECO:0000256" key="13">
    <source>
        <dbReference type="ARBA" id="ARBA00023004"/>
    </source>
</evidence>
<dbReference type="GO" id="GO:0071949">
    <property type="term" value="F:FAD binding"/>
    <property type="evidence" value="ECO:0007669"/>
    <property type="project" value="InterPro"/>
</dbReference>
<evidence type="ECO:0000259" key="20">
    <source>
        <dbReference type="PROSITE" id="PS51379"/>
    </source>
</evidence>
<evidence type="ECO:0000256" key="12">
    <source>
        <dbReference type="ARBA" id="ARBA00023002"/>
    </source>
</evidence>
<keyword evidence="10" id="KW-0809">Transit peptide</keyword>
<evidence type="ECO:0000256" key="6">
    <source>
        <dbReference type="ARBA" id="ARBA00022630"/>
    </source>
</evidence>
<evidence type="ECO:0000256" key="16">
    <source>
        <dbReference type="ARBA" id="ARBA00023128"/>
    </source>
</evidence>
<keyword evidence="17" id="KW-0472">Membrane</keyword>
<reference evidence="21" key="1">
    <citation type="submission" date="2021-02" db="EMBL/GenBank/DDBJ databases">
        <title>First Annotated Genome of the Yellow-green Alga Tribonema minus.</title>
        <authorList>
            <person name="Mahan K.M."/>
        </authorList>
    </citation>
    <scope>NUCLEOTIDE SEQUENCE</scope>
    <source>
        <strain evidence="21">UTEX B ZZ1240</strain>
    </source>
</reference>
<keyword evidence="13 19" id="KW-0408">Iron</keyword>
<evidence type="ECO:0000256" key="15">
    <source>
        <dbReference type="ARBA" id="ARBA00023075"/>
    </source>
</evidence>
<comment type="caution">
    <text evidence="21">The sequence shown here is derived from an EMBL/GenBank/DDBJ whole genome shotgun (WGS) entry which is preliminary data.</text>
</comment>
<keyword evidence="9 19" id="KW-0274">FAD</keyword>
<keyword evidence="8" id="KW-0999">Mitochondrion inner membrane</keyword>
<evidence type="ECO:0000256" key="11">
    <source>
        <dbReference type="ARBA" id="ARBA00022982"/>
    </source>
</evidence>
<sequence>MSATPELEPREAMEYDVVIIGAGPAGLAAAIRLKQLGAAEGGSDLSVCVVEKGAEVGAHILSGNVLETRALDELIPDWKERGAPIHTPVTHDVFSILTAERCFNLPALALPKELHNHGNYVVSLSQVTRWMAEQAEELGVEIYPGFAAAEVLYDDAGTSVVGVATRDAGIAKDGTLKETFTRGVELRARQTLLAEGARGSCTEDVTAKFNLRGGAQPQTYGIGLKEVWQVPAERCEPGRVQHTLGWPLQKGPLDKTYGGAFIYHMAPDLVLVGLVVGLDYANPYLNPYKEFQRYKHHPAIAAQLHGGECIAYGARVLNEGGFHSLPEKMAFPGGALIGCAAGTLNAVKIKGTHTAMKSGMLAAEGVYAALTADAADAADASAADAVTIDLKERFAASWAHAELRAVRNCRAAFHHGVGPGLLYNGAATHVLRGREPWTLRAPALSDAAATESAAAHKPIEYPRPDGILSFDLLSNLQRSAVAHEHDQPSHLRVRAGAEAAPARVSHARFAGPETRFCPAGVYEYEEPEDGKEAKLVINAQNCVHCKTCAIKTPEEYIKWTVPEGGGGPNYTVM</sequence>
<dbReference type="SUPFAM" id="SSF51905">
    <property type="entry name" value="FAD/NAD(P)-binding domain"/>
    <property type="match status" value="1"/>
</dbReference>
<dbReference type="Pfam" id="PF21162">
    <property type="entry name" value="ETFQO_UQ-bd"/>
    <property type="match status" value="1"/>
</dbReference>
<proteinExistence type="inferred from homology"/>
<evidence type="ECO:0000256" key="3">
    <source>
        <dbReference type="ARBA" id="ARBA00004273"/>
    </source>
</evidence>
<dbReference type="InterPro" id="IPR040156">
    <property type="entry name" value="ETF-QO"/>
</dbReference>
<protein>
    <recommendedName>
        <fullName evidence="19">Electron transfer flavoprotein-ubiquinone oxidoreductase</fullName>
        <shortName evidence="19">ETF-QO</shortName>
        <ecNumber evidence="19">1.5.5.1</ecNumber>
    </recommendedName>
</protein>
<evidence type="ECO:0000256" key="19">
    <source>
        <dbReference type="RuleBase" id="RU366068"/>
    </source>
</evidence>